<keyword evidence="3" id="KW-0150">Chloroplast</keyword>
<reference evidence="8" key="1">
    <citation type="submission" date="2023-04" db="EMBL/GenBank/DDBJ databases">
        <title>Phytophthora lilii NBRC 32176.</title>
        <authorList>
            <person name="Ichikawa N."/>
            <person name="Sato H."/>
            <person name="Tonouchi N."/>
        </authorList>
    </citation>
    <scope>NUCLEOTIDE SEQUENCE</scope>
    <source>
        <strain evidence="8">NBRC 32176</strain>
    </source>
</reference>
<organism evidence="8 9">
    <name type="scientific">Phytophthora lilii</name>
    <dbReference type="NCBI Taxonomy" id="2077276"/>
    <lineage>
        <taxon>Eukaryota</taxon>
        <taxon>Sar</taxon>
        <taxon>Stramenopiles</taxon>
        <taxon>Oomycota</taxon>
        <taxon>Peronosporomycetes</taxon>
        <taxon>Peronosporales</taxon>
        <taxon>Peronosporaceae</taxon>
        <taxon>Phytophthora</taxon>
    </lineage>
</organism>
<dbReference type="AlphaFoldDB" id="A0A9W6TFK3"/>
<name>A0A9W6TFK3_9STRA</name>
<evidence type="ECO:0000256" key="6">
    <source>
        <dbReference type="ARBA" id="ARBA00023274"/>
    </source>
</evidence>
<keyword evidence="5 7" id="KW-0689">Ribosomal protein</keyword>
<sequence>MPATKTANVVLARGINAISRNSLSKKNGRGKMIKKGGEKKVVAKKVSTKKWYPADYIPKPLPSAKTKRNSVKTAKLRKSITPGTVLILLSGRFRGKRVVFLKQLASGLLLVTGKRTLRFSTASARRYSDDANLTIERRSAALLACIQAPLSSCLAAVKPIGHLFGGVLLGGPYKVNGVPLRRVNQSYVIATSTKVNIEGLELPAIDDAYFAKEKASKKSKEEQFFAQSSAAPVISEQRKKDQKAVDSALIKKLDAEPFLKAYLNAKFSLTKNDRAHALKF</sequence>
<evidence type="ECO:0000256" key="3">
    <source>
        <dbReference type="ARBA" id="ARBA00022528"/>
    </source>
</evidence>
<dbReference type="InterPro" id="IPR008991">
    <property type="entry name" value="Translation_prot_SH3-like_sf"/>
</dbReference>
<dbReference type="Gene3D" id="2.30.30.30">
    <property type="match status" value="1"/>
</dbReference>
<evidence type="ECO:0000256" key="2">
    <source>
        <dbReference type="ARBA" id="ARBA00010592"/>
    </source>
</evidence>
<evidence type="ECO:0000256" key="7">
    <source>
        <dbReference type="RuleBase" id="RU000662"/>
    </source>
</evidence>
<evidence type="ECO:0000313" key="9">
    <source>
        <dbReference type="Proteomes" id="UP001165083"/>
    </source>
</evidence>
<dbReference type="CDD" id="cd13156">
    <property type="entry name" value="KOW_RPL6"/>
    <property type="match status" value="1"/>
</dbReference>
<proteinExistence type="inferred from homology"/>
<dbReference type="GO" id="GO:0002181">
    <property type="term" value="P:cytoplasmic translation"/>
    <property type="evidence" value="ECO:0007669"/>
    <property type="project" value="TreeGrafter"/>
</dbReference>
<dbReference type="InterPro" id="IPR049633">
    <property type="entry name" value="Ribosomal_eL6_CS"/>
</dbReference>
<evidence type="ECO:0000313" key="8">
    <source>
        <dbReference type="EMBL" id="GMF11666.1"/>
    </source>
</evidence>
<dbReference type="GO" id="GO:0000027">
    <property type="term" value="P:ribosomal large subunit assembly"/>
    <property type="evidence" value="ECO:0007669"/>
    <property type="project" value="TreeGrafter"/>
</dbReference>
<dbReference type="InterPro" id="IPR014722">
    <property type="entry name" value="Rib_uL2_dom2"/>
</dbReference>
<dbReference type="SUPFAM" id="SSF50104">
    <property type="entry name" value="Translation proteins SH3-like domain"/>
    <property type="match status" value="2"/>
</dbReference>
<dbReference type="Proteomes" id="UP001165083">
    <property type="component" value="Unassembled WGS sequence"/>
</dbReference>
<dbReference type="Pfam" id="PF01159">
    <property type="entry name" value="Ribosomal_L6e"/>
    <property type="match status" value="1"/>
</dbReference>
<comment type="similarity">
    <text evidence="2 7">Belongs to the eukaryotic ribosomal protein eL6 family.</text>
</comment>
<gene>
    <name evidence="8" type="ORF">Plil01_000234800</name>
</gene>
<dbReference type="GO" id="GO:0009507">
    <property type="term" value="C:chloroplast"/>
    <property type="evidence" value="ECO:0007669"/>
    <property type="project" value="UniProtKB-SubCell"/>
</dbReference>
<keyword evidence="9" id="KW-1185">Reference proteome</keyword>
<evidence type="ECO:0000256" key="4">
    <source>
        <dbReference type="ARBA" id="ARBA00022640"/>
    </source>
</evidence>
<dbReference type="InterPro" id="IPR000915">
    <property type="entry name" value="60S_ribosomal_eL6"/>
</dbReference>
<dbReference type="EMBL" id="BSXW01000082">
    <property type="protein sequence ID" value="GMF11666.1"/>
    <property type="molecule type" value="Genomic_DNA"/>
</dbReference>
<comment type="subcellular location">
    <subcellularLocation>
        <location evidence="1">Plastid</location>
        <location evidence="1">Chloroplast</location>
    </subcellularLocation>
</comment>
<accession>A0A9W6TFK3</accession>
<comment type="caution">
    <text evidence="8">The sequence shown here is derived from an EMBL/GenBank/DDBJ whole genome shotgun (WGS) entry which is preliminary data.</text>
</comment>
<keyword evidence="4" id="KW-0934">Plastid</keyword>
<keyword evidence="6 7" id="KW-0687">Ribonucleoprotein</keyword>
<dbReference type="OrthoDB" id="2436667at2759"/>
<dbReference type="PANTHER" id="PTHR10715">
    <property type="entry name" value="60S RIBOSOMAL PROTEIN L6"/>
    <property type="match status" value="1"/>
</dbReference>
<evidence type="ECO:0000256" key="1">
    <source>
        <dbReference type="ARBA" id="ARBA00004229"/>
    </source>
</evidence>
<dbReference type="InterPro" id="IPR041997">
    <property type="entry name" value="Ribosomal_eL6_KOW"/>
</dbReference>
<dbReference type="GO" id="GO:0003723">
    <property type="term" value="F:RNA binding"/>
    <property type="evidence" value="ECO:0007669"/>
    <property type="project" value="TreeGrafter"/>
</dbReference>
<evidence type="ECO:0000256" key="5">
    <source>
        <dbReference type="ARBA" id="ARBA00022980"/>
    </source>
</evidence>
<dbReference type="GO" id="GO:0003735">
    <property type="term" value="F:structural constituent of ribosome"/>
    <property type="evidence" value="ECO:0007669"/>
    <property type="project" value="InterPro"/>
</dbReference>
<dbReference type="PANTHER" id="PTHR10715:SF0">
    <property type="entry name" value="LARGE RIBOSOMAL SUBUNIT PROTEIN EL6"/>
    <property type="match status" value="1"/>
</dbReference>
<dbReference type="PROSITE" id="PS01170">
    <property type="entry name" value="RIBOSOMAL_L6E"/>
    <property type="match status" value="1"/>
</dbReference>
<dbReference type="GO" id="GO:0022625">
    <property type="term" value="C:cytosolic large ribosomal subunit"/>
    <property type="evidence" value="ECO:0007669"/>
    <property type="project" value="TreeGrafter"/>
</dbReference>
<protein>
    <recommendedName>
        <fullName evidence="7">60S ribosomal protein L6</fullName>
    </recommendedName>
</protein>